<dbReference type="Proteomes" id="UP001529510">
    <property type="component" value="Unassembled WGS sequence"/>
</dbReference>
<feature type="compositionally biased region" description="Acidic residues" evidence="1">
    <location>
        <begin position="56"/>
        <end position="65"/>
    </location>
</feature>
<comment type="caution">
    <text evidence="2">The sequence shown here is derived from an EMBL/GenBank/DDBJ whole genome shotgun (WGS) entry which is preliminary data.</text>
</comment>
<proteinExistence type="predicted"/>
<reference evidence="2 3" key="1">
    <citation type="submission" date="2024-05" db="EMBL/GenBank/DDBJ databases">
        <title>Genome sequencing and assembly of Indian major carp, Cirrhinus mrigala (Hamilton, 1822).</title>
        <authorList>
            <person name="Mohindra V."/>
            <person name="Chowdhury L.M."/>
            <person name="Lal K."/>
            <person name="Jena J.K."/>
        </authorList>
    </citation>
    <scope>NUCLEOTIDE SEQUENCE [LARGE SCALE GENOMIC DNA]</scope>
    <source>
        <strain evidence="2">CM1030</strain>
        <tissue evidence="2">Blood</tissue>
    </source>
</reference>
<name>A0ABD0QLC6_CIRMR</name>
<feature type="region of interest" description="Disordered" evidence="1">
    <location>
        <begin position="55"/>
        <end position="92"/>
    </location>
</feature>
<evidence type="ECO:0000313" key="3">
    <source>
        <dbReference type="Proteomes" id="UP001529510"/>
    </source>
</evidence>
<keyword evidence="3" id="KW-1185">Reference proteome</keyword>
<accession>A0ABD0QLC6</accession>
<feature type="compositionally biased region" description="Acidic residues" evidence="1">
    <location>
        <begin position="73"/>
        <end position="82"/>
    </location>
</feature>
<evidence type="ECO:0000313" key="2">
    <source>
        <dbReference type="EMBL" id="KAL0187024.1"/>
    </source>
</evidence>
<feature type="non-terminal residue" evidence="2">
    <location>
        <position position="92"/>
    </location>
</feature>
<feature type="non-terminal residue" evidence="2">
    <location>
        <position position="1"/>
    </location>
</feature>
<evidence type="ECO:0000256" key="1">
    <source>
        <dbReference type="SAM" id="MobiDB-lite"/>
    </source>
</evidence>
<gene>
    <name evidence="2" type="ORF">M9458_018694</name>
</gene>
<feature type="region of interest" description="Disordered" evidence="1">
    <location>
        <begin position="1"/>
        <end position="29"/>
    </location>
</feature>
<dbReference type="EMBL" id="JAMKFB020000008">
    <property type="protein sequence ID" value="KAL0187024.1"/>
    <property type="molecule type" value="Genomic_DNA"/>
</dbReference>
<protein>
    <submittedName>
        <fullName evidence="2">Uncharacterized protein</fullName>
    </submittedName>
</protein>
<sequence>VLERRVRVAAVNKGDPSLSPPTTVETKQPPVSCSWGDFMDEVSPELPPLFPILAEEREEEEDDDEAIPRLLEEDGEEDDDDAILPSTPSRPG</sequence>
<feature type="compositionally biased region" description="Polar residues" evidence="1">
    <location>
        <begin position="20"/>
        <end position="29"/>
    </location>
</feature>
<organism evidence="2 3">
    <name type="scientific">Cirrhinus mrigala</name>
    <name type="common">Mrigala</name>
    <dbReference type="NCBI Taxonomy" id="683832"/>
    <lineage>
        <taxon>Eukaryota</taxon>
        <taxon>Metazoa</taxon>
        <taxon>Chordata</taxon>
        <taxon>Craniata</taxon>
        <taxon>Vertebrata</taxon>
        <taxon>Euteleostomi</taxon>
        <taxon>Actinopterygii</taxon>
        <taxon>Neopterygii</taxon>
        <taxon>Teleostei</taxon>
        <taxon>Ostariophysi</taxon>
        <taxon>Cypriniformes</taxon>
        <taxon>Cyprinidae</taxon>
        <taxon>Labeoninae</taxon>
        <taxon>Labeonini</taxon>
        <taxon>Cirrhinus</taxon>
    </lineage>
</organism>
<dbReference type="AlphaFoldDB" id="A0ABD0QLC6"/>